<evidence type="ECO:0000313" key="3">
    <source>
        <dbReference type="EMBL" id="KAE9598925.1"/>
    </source>
</evidence>
<feature type="region of interest" description="Disordered" evidence="1">
    <location>
        <begin position="20"/>
        <end position="48"/>
    </location>
</feature>
<dbReference type="PANTHER" id="PTHR13464">
    <property type="entry name" value="TRANSCRIPTIONAL REGULATOR PROTEIN HCNGP"/>
    <property type="match status" value="1"/>
</dbReference>
<comment type="caution">
    <text evidence="3">The sequence shown here is derived from an EMBL/GenBank/DDBJ whole genome shotgun (WGS) entry which is preliminary data.</text>
</comment>
<dbReference type="GO" id="GO:0005634">
    <property type="term" value="C:nucleus"/>
    <property type="evidence" value="ECO:0007669"/>
    <property type="project" value="TreeGrafter"/>
</dbReference>
<reference evidence="4" key="1">
    <citation type="journal article" date="2020" name="Nat. Commun.">
        <title>Genome sequence of the cluster root forming white lupin.</title>
        <authorList>
            <person name="Hufnagel B."/>
            <person name="Marques A."/>
            <person name="Soriano A."/>
            <person name="Marques L."/>
            <person name="Divol F."/>
            <person name="Doumas P."/>
            <person name="Sallet E."/>
            <person name="Mancinotti D."/>
            <person name="Carrere S."/>
            <person name="Marande W."/>
            <person name="Arribat S."/>
            <person name="Keller J."/>
            <person name="Huneau C."/>
            <person name="Blein T."/>
            <person name="Aime D."/>
            <person name="Laguerre M."/>
            <person name="Taylor J."/>
            <person name="Schubert V."/>
            <person name="Nelson M."/>
            <person name="Geu-Flores F."/>
            <person name="Crespi M."/>
            <person name="Gallardo-Guerrero K."/>
            <person name="Delaux P.-M."/>
            <person name="Salse J."/>
            <person name="Berges H."/>
            <person name="Guyot R."/>
            <person name="Gouzy J."/>
            <person name="Peret B."/>
        </authorList>
    </citation>
    <scope>NUCLEOTIDE SEQUENCE [LARGE SCALE GENOMIC DNA]</scope>
    <source>
        <strain evidence="4">cv. Amiga</strain>
    </source>
</reference>
<name>A0A6A4P7N7_LUPAL</name>
<dbReference type="Proteomes" id="UP000447434">
    <property type="component" value="Chromosome 15"/>
</dbReference>
<dbReference type="EMBL" id="WOCE01000015">
    <property type="protein sequence ID" value="KAE9598925.1"/>
    <property type="molecule type" value="Genomic_DNA"/>
</dbReference>
<dbReference type="AlphaFoldDB" id="A0A6A4P7N7"/>
<feature type="transmembrane region" description="Helical" evidence="2">
    <location>
        <begin position="58"/>
        <end position="77"/>
    </location>
</feature>
<accession>A0A6A4P7N7</accession>
<keyword evidence="2" id="KW-1133">Transmembrane helix</keyword>
<gene>
    <name evidence="3" type="ORF">Lalb_Chr15g0086171</name>
</gene>
<organism evidence="3 4">
    <name type="scientific">Lupinus albus</name>
    <name type="common">White lupine</name>
    <name type="synonym">Lupinus termis</name>
    <dbReference type="NCBI Taxonomy" id="3870"/>
    <lineage>
        <taxon>Eukaryota</taxon>
        <taxon>Viridiplantae</taxon>
        <taxon>Streptophyta</taxon>
        <taxon>Embryophyta</taxon>
        <taxon>Tracheophyta</taxon>
        <taxon>Spermatophyta</taxon>
        <taxon>Magnoliopsida</taxon>
        <taxon>eudicotyledons</taxon>
        <taxon>Gunneridae</taxon>
        <taxon>Pentapetalae</taxon>
        <taxon>rosids</taxon>
        <taxon>fabids</taxon>
        <taxon>Fabales</taxon>
        <taxon>Fabaceae</taxon>
        <taxon>Papilionoideae</taxon>
        <taxon>50 kb inversion clade</taxon>
        <taxon>genistoids sensu lato</taxon>
        <taxon>core genistoids</taxon>
        <taxon>Genisteae</taxon>
        <taxon>Lupinus</taxon>
    </lineage>
</organism>
<protein>
    <submittedName>
        <fullName evidence="3">Uncharacterized protein</fullName>
    </submittedName>
</protein>
<evidence type="ECO:0000256" key="2">
    <source>
        <dbReference type="SAM" id="Phobius"/>
    </source>
</evidence>
<feature type="compositionally biased region" description="Basic and acidic residues" evidence="1">
    <location>
        <begin position="24"/>
        <end position="41"/>
    </location>
</feature>
<dbReference type="InterPro" id="IPR012479">
    <property type="entry name" value="SAP30BP"/>
</dbReference>
<dbReference type="GO" id="GO:0006355">
    <property type="term" value="P:regulation of DNA-templated transcription"/>
    <property type="evidence" value="ECO:0007669"/>
    <property type="project" value="InterPro"/>
</dbReference>
<evidence type="ECO:0000256" key="1">
    <source>
        <dbReference type="SAM" id="MobiDB-lite"/>
    </source>
</evidence>
<keyword evidence="4" id="KW-1185">Reference proteome</keyword>
<evidence type="ECO:0000313" key="4">
    <source>
        <dbReference type="Proteomes" id="UP000447434"/>
    </source>
</evidence>
<keyword evidence="2" id="KW-0812">Transmembrane</keyword>
<dbReference type="OrthoDB" id="1714508at2759"/>
<proteinExistence type="predicted"/>
<dbReference type="PANTHER" id="PTHR13464:SF0">
    <property type="entry name" value="SAP30-BINDING PROTEIN"/>
    <property type="match status" value="1"/>
</dbReference>
<keyword evidence="2" id="KW-0472">Membrane</keyword>
<sequence length="90" mass="9208">MPVAGGSAVTASSLLLVAPTIDSMNRDGRQNKKSKWDKVDGDGNNPLPSVGLDSVSTIGANAAILSAANAGGGYMLFAHQKRARGRGEKI</sequence>